<name>A0AAE0MHK7_9PEZI</name>
<accession>A0AAE0MHK7</accession>
<dbReference type="Gene3D" id="1.25.40.20">
    <property type="entry name" value="Ankyrin repeat-containing domain"/>
    <property type="match status" value="3"/>
</dbReference>
<reference evidence="7" key="2">
    <citation type="submission" date="2023-06" db="EMBL/GenBank/DDBJ databases">
        <authorList>
            <consortium name="Lawrence Berkeley National Laboratory"/>
            <person name="Haridas S."/>
            <person name="Hensen N."/>
            <person name="Bonometti L."/>
            <person name="Westerberg I."/>
            <person name="Brannstrom I.O."/>
            <person name="Guillou S."/>
            <person name="Cros-Aarteil S."/>
            <person name="Calhoun S."/>
            <person name="Kuo A."/>
            <person name="Mondo S."/>
            <person name="Pangilinan J."/>
            <person name="Riley R."/>
            <person name="Labutti K."/>
            <person name="Andreopoulos B."/>
            <person name="Lipzen A."/>
            <person name="Chen C."/>
            <person name="Yanf M."/>
            <person name="Daum C."/>
            <person name="Ng V."/>
            <person name="Clum A."/>
            <person name="Steindorff A."/>
            <person name="Ohm R."/>
            <person name="Martin F."/>
            <person name="Silar P."/>
            <person name="Natvig D."/>
            <person name="Lalanne C."/>
            <person name="Gautier V."/>
            <person name="Ament-Velasquez S.L."/>
            <person name="Kruys A."/>
            <person name="Hutchinson M.I."/>
            <person name="Powell A.J."/>
            <person name="Barry K."/>
            <person name="Miller A.N."/>
            <person name="Grigoriev I.V."/>
            <person name="Debuchy R."/>
            <person name="Gladieux P."/>
            <person name="Thoren M.H."/>
            <person name="Johannesson H."/>
        </authorList>
    </citation>
    <scope>NUCLEOTIDE SEQUENCE</scope>
    <source>
        <strain evidence="7">CBS 118394</strain>
    </source>
</reference>
<dbReference type="Pfam" id="PF14479">
    <property type="entry name" value="HeLo"/>
    <property type="match status" value="1"/>
</dbReference>
<dbReference type="Pfam" id="PF13637">
    <property type="entry name" value="Ank_4"/>
    <property type="match status" value="1"/>
</dbReference>
<evidence type="ECO:0000313" key="8">
    <source>
        <dbReference type="Proteomes" id="UP001283341"/>
    </source>
</evidence>
<keyword evidence="8" id="KW-1185">Reference proteome</keyword>
<dbReference type="InterPro" id="IPR029498">
    <property type="entry name" value="HeLo_dom"/>
</dbReference>
<dbReference type="InterPro" id="IPR038305">
    <property type="entry name" value="HeLo_sf"/>
</dbReference>
<dbReference type="Gene3D" id="3.40.50.300">
    <property type="entry name" value="P-loop containing nucleotide triphosphate hydrolases"/>
    <property type="match status" value="1"/>
</dbReference>
<gene>
    <name evidence="7" type="ORF">B0H66DRAFT_636187</name>
</gene>
<feature type="repeat" description="ANK" evidence="3">
    <location>
        <begin position="857"/>
        <end position="889"/>
    </location>
</feature>
<feature type="repeat" description="ANK" evidence="3">
    <location>
        <begin position="956"/>
        <end position="988"/>
    </location>
</feature>
<dbReference type="Pfam" id="PF22939">
    <property type="entry name" value="WHD_GPIID"/>
    <property type="match status" value="1"/>
</dbReference>
<evidence type="ECO:0000259" key="4">
    <source>
        <dbReference type="Pfam" id="PF14479"/>
    </source>
</evidence>
<dbReference type="PRINTS" id="PR01415">
    <property type="entry name" value="ANKYRIN"/>
</dbReference>
<dbReference type="Pfam" id="PF12796">
    <property type="entry name" value="Ank_2"/>
    <property type="match status" value="3"/>
</dbReference>
<evidence type="ECO:0000256" key="3">
    <source>
        <dbReference type="PROSITE-ProRule" id="PRU00023"/>
    </source>
</evidence>
<organism evidence="7 8">
    <name type="scientific">Apodospora peruviana</name>
    <dbReference type="NCBI Taxonomy" id="516989"/>
    <lineage>
        <taxon>Eukaryota</taxon>
        <taxon>Fungi</taxon>
        <taxon>Dikarya</taxon>
        <taxon>Ascomycota</taxon>
        <taxon>Pezizomycotina</taxon>
        <taxon>Sordariomycetes</taxon>
        <taxon>Sordariomycetidae</taxon>
        <taxon>Sordariales</taxon>
        <taxon>Lasiosphaeriaceae</taxon>
        <taxon>Apodospora</taxon>
    </lineage>
</organism>
<feature type="repeat" description="ANK" evidence="3">
    <location>
        <begin position="791"/>
        <end position="823"/>
    </location>
</feature>
<dbReference type="PANTHER" id="PTHR24171:SF9">
    <property type="entry name" value="ANKYRIN REPEAT DOMAIN-CONTAINING PROTEIN 39"/>
    <property type="match status" value="1"/>
</dbReference>
<dbReference type="SMART" id="SM00248">
    <property type="entry name" value="ANK"/>
    <property type="match status" value="10"/>
</dbReference>
<dbReference type="InterPro" id="IPR056884">
    <property type="entry name" value="NPHP3-like_N"/>
</dbReference>
<feature type="repeat" description="ANK" evidence="3">
    <location>
        <begin position="989"/>
        <end position="1021"/>
    </location>
</feature>
<protein>
    <submittedName>
        <fullName evidence="7">Ankyrin</fullName>
    </submittedName>
</protein>
<dbReference type="SUPFAM" id="SSF52540">
    <property type="entry name" value="P-loop containing nucleoside triphosphate hydrolases"/>
    <property type="match status" value="1"/>
</dbReference>
<evidence type="ECO:0000256" key="1">
    <source>
        <dbReference type="ARBA" id="ARBA00022737"/>
    </source>
</evidence>
<dbReference type="Proteomes" id="UP001283341">
    <property type="component" value="Unassembled WGS sequence"/>
</dbReference>
<dbReference type="EMBL" id="JAUEDM010000001">
    <property type="protein sequence ID" value="KAK3331294.1"/>
    <property type="molecule type" value="Genomic_DNA"/>
</dbReference>
<feature type="non-terminal residue" evidence="7">
    <location>
        <position position="1070"/>
    </location>
</feature>
<dbReference type="SUPFAM" id="SSF48403">
    <property type="entry name" value="Ankyrin repeat"/>
    <property type="match status" value="1"/>
</dbReference>
<dbReference type="InterPro" id="IPR027417">
    <property type="entry name" value="P-loop_NTPase"/>
</dbReference>
<keyword evidence="2 3" id="KW-0040">ANK repeat</keyword>
<dbReference type="InterPro" id="IPR054471">
    <property type="entry name" value="GPIID_WHD"/>
</dbReference>
<proteinExistence type="predicted"/>
<feature type="domain" description="GPI inositol-deacylase winged helix" evidence="5">
    <location>
        <begin position="522"/>
        <end position="613"/>
    </location>
</feature>
<keyword evidence="1" id="KW-0677">Repeat</keyword>
<dbReference type="AlphaFoldDB" id="A0AAE0MHK7"/>
<feature type="repeat" description="ANK" evidence="3">
    <location>
        <begin position="890"/>
        <end position="922"/>
    </location>
</feature>
<feature type="domain" description="Nephrocystin 3-like N-terminal" evidence="6">
    <location>
        <begin position="232"/>
        <end position="404"/>
    </location>
</feature>
<dbReference type="Pfam" id="PF24883">
    <property type="entry name" value="NPHP3_N"/>
    <property type="match status" value="1"/>
</dbReference>
<comment type="caution">
    <text evidence="7">The sequence shown here is derived from an EMBL/GenBank/DDBJ whole genome shotgun (WGS) entry which is preliminary data.</text>
</comment>
<dbReference type="Gene3D" id="1.20.120.1020">
    <property type="entry name" value="Prion-inhibition and propagation, HeLo domain"/>
    <property type="match status" value="1"/>
</dbReference>
<feature type="domain" description="Prion-inhibition and propagation HeLo" evidence="4">
    <location>
        <begin position="5"/>
        <end position="169"/>
    </location>
</feature>
<evidence type="ECO:0000313" key="7">
    <source>
        <dbReference type="EMBL" id="KAK3331294.1"/>
    </source>
</evidence>
<feature type="repeat" description="ANK" evidence="3">
    <location>
        <begin position="758"/>
        <end position="790"/>
    </location>
</feature>
<dbReference type="InterPro" id="IPR036770">
    <property type="entry name" value="Ankyrin_rpt-contain_sf"/>
</dbReference>
<dbReference type="PANTHER" id="PTHR24171">
    <property type="entry name" value="ANKYRIN REPEAT DOMAIN-CONTAINING PROTEIN 39-RELATED"/>
    <property type="match status" value="1"/>
</dbReference>
<dbReference type="PROSITE" id="PS50297">
    <property type="entry name" value="ANK_REP_REGION"/>
    <property type="match status" value="8"/>
</dbReference>
<evidence type="ECO:0000256" key="2">
    <source>
        <dbReference type="ARBA" id="ARBA00023043"/>
    </source>
</evidence>
<feature type="repeat" description="ANK" evidence="3">
    <location>
        <begin position="824"/>
        <end position="856"/>
    </location>
</feature>
<evidence type="ECO:0000259" key="6">
    <source>
        <dbReference type="Pfam" id="PF24883"/>
    </source>
</evidence>
<dbReference type="PROSITE" id="PS50088">
    <property type="entry name" value="ANK_REPEAT"/>
    <property type="match status" value="9"/>
</dbReference>
<feature type="repeat" description="ANK" evidence="3">
    <location>
        <begin position="1022"/>
        <end position="1054"/>
    </location>
</feature>
<dbReference type="Pfam" id="PF00023">
    <property type="entry name" value="Ank"/>
    <property type="match status" value="1"/>
</dbReference>
<reference evidence="7" key="1">
    <citation type="journal article" date="2023" name="Mol. Phylogenet. Evol.">
        <title>Genome-scale phylogeny and comparative genomics of the fungal order Sordariales.</title>
        <authorList>
            <person name="Hensen N."/>
            <person name="Bonometti L."/>
            <person name="Westerberg I."/>
            <person name="Brannstrom I.O."/>
            <person name="Guillou S."/>
            <person name="Cros-Aarteil S."/>
            <person name="Calhoun S."/>
            <person name="Haridas S."/>
            <person name="Kuo A."/>
            <person name="Mondo S."/>
            <person name="Pangilinan J."/>
            <person name="Riley R."/>
            <person name="LaButti K."/>
            <person name="Andreopoulos B."/>
            <person name="Lipzen A."/>
            <person name="Chen C."/>
            <person name="Yan M."/>
            <person name="Daum C."/>
            <person name="Ng V."/>
            <person name="Clum A."/>
            <person name="Steindorff A."/>
            <person name="Ohm R.A."/>
            <person name="Martin F."/>
            <person name="Silar P."/>
            <person name="Natvig D.O."/>
            <person name="Lalanne C."/>
            <person name="Gautier V."/>
            <person name="Ament-Velasquez S.L."/>
            <person name="Kruys A."/>
            <person name="Hutchinson M.I."/>
            <person name="Powell A.J."/>
            <person name="Barry K."/>
            <person name="Miller A.N."/>
            <person name="Grigoriev I.V."/>
            <person name="Debuchy R."/>
            <person name="Gladieux P."/>
            <person name="Hiltunen Thoren M."/>
            <person name="Johannesson H."/>
        </authorList>
    </citation>
    <scope>NUCLEOTIDE SEQUENCE</scope>
    <source>
        <strain evidence="7">CBS 118394</strain>
    </source>
</reference>
<feature type="repeat" description="ANK" evidence="3">
    <location>
        <begin position="923"/>
        <end position="955"/>
    </location>
</feature>
<evidence type="ECO:0000259" key="5">
    <source>
        <dbReference type="Pfam" id="PF22939"/>
    </source>
</evidence>
<sequence>MEPVGLAVGLVGLVGLFNTCLDVIDKVDSYKDFGIESRSVYAQFEADKQILKQWAQHVGIENGGLGVRHHRHLDDADTMAAVQTLLSSIHEIFGKTERTALNLQPAMESGRNSSLEIPHRGTRIIQQPEPDFSRRDRIGWSLKRKGKITNQVQQFGSLVQRLYTLVPVENMKDAGVEGPGSRDSRWHSEYQQNFRQIRKHIEGEMRIELQTWLDASWTNHLYDNFVGRKLDGTCDWIQNRPAFIDWASPEFPDGSAKMLWIHGPAGFGKTILCASVVKHLLATPDSIVAFFFFSSESGSRGDPFIVIRSWILQVVSRDQSAFELACSKCDSKTGQTATRTEILELFQAIVTILPGCTFVVDGLDECAKSTESWTSHEDSSTLGLVKAIKQSIAHTATKVLIVSRADADIRSGFHFMADAHRNILLYEQTIKADDVQTDATIFSRNVVDKKLGKKDQQLRMDLSHRMVERSGGMFLWIKMLEDQLRGGKNKKQLEEIVDHAPTGLHHLYERNWKNISLLQDRDQARAFSILRWTVCALRPLSVAELVEALVINDDDLHDLPIDELPDAIDKDYIHDEILSLCGSLLETRSTDSQHDPATWTVEPIHFSAKQYILLQMTLPGTLNTNEQLNKAFQNNIIASLCLRYLNFSTIWQPPNTTISWYNKRPLRNYAAGSWYQHFSCQVANSAEVDHLVQKLFQPGSAKWIEWRKWFDNDKRKPAAPKDDPNSSPLFYAAKLGLCKTVSYLIREKHVEINQRDGLGRTALIGACSESKHDAAKLLLMQGADTTIADNYGRTPLQLCSANGSLGMVNLLLEKGADIATASNRGWTPLNSASDKGHLEVVKLLVERGADIATAINEGWTPLNLASDNGHLEVVKLLLERGADITTASNEGWTPLNSASISGHLDVVKLLLERGADITTTNSRGWTPLISASDNGHLEVVKLLLEKGANIATATNEGWTPLISASGKGHLEVVKLLLDEGANLATASNEGLTPLIPASGKGHLEVVKLLLKKGANIATASNEGWTPLNSASISGHLDVVKLLLERGADITTTNSGGWTPLISASGKGHLE</sequence>
<dbReference type="InterPro" id="IPR002110">
    <property type="entry name" value="Ankyrin_rpt"/>
</dbReference>